<dbReference type="InterPro" id="IPR029058">
    <property type="entry name" value="AB_hydrolase_fold"/>
</dbReference>
<protein>
    <submittedName>
        <fullName evidence="4">Prolyl oligopeptidase family serine peptidase</fullName>
    </submittedName>
</protein>
<evidence type="ECO:0000313" key="5">
    <source>
        <dbReference type="EMBL" id="PJZ94873.1"/>
    </source>
</evidence>
<dbReference type="Pfam" id="PF00326">
    <property type="entry name" value="Peptidase_S9"/>
    <property type="match status" value="1"/>
</dbReference>
<evidence type="ECO:0000313" key="4">
    <source>
        <dbReference type="EMBL" id="MDV6234323.1"/>
    </source>
</evidence>
<evidence type="ECO:0000256" key="1">
    <source>
        <dbReference type="ARBA" id="ARBA00022729"/>
    </source>
</evidence>
<keyword evidence="6" id="KW-1185">Reference proteome</keyword>
<gene>
    <name evidence="4" type="ORF">CH379_001595</name>
    <name evidence="5" type="ORF">CH379_00400</name>
</gene>
<evidence type="ECO:0000259" key="3">
    <source>
        <dbReference type="Pfam" id="PF00326"/>
    </source>
</evidence>
<dbReference type="RefSeq" id="WP_100746849.1">
    <property type="nucleotide sequence ID" value="NZ_NPEF02000001.1"/>
</dbReference>
<reference evidence="4 6" key="2">
    <citation type="journal article" date="2018" name="Microb. Genom.">
        <title>Deciphering the unexplored Leptospira diversity from soils uncovers genomic evolution to virulence.</title>
        <authorList>
            <person name="Thibeaux R."/>
            <person name="Iraola G."/>
            <person name="Ferres I."/>
            <person name="Bierque E."/>
            <person name="Girault D."/>
            <person name="Soupe-Gilbert M.E."/>
            <person name="Picardeau M."/>
            <person name="Goarant C."/>
        </authorList>
    </citation>
    <scope>NUCLEOTIDE SEQUENCE [LARGE SCALE GENOMIC DNA]</scope>
    <source>
        <strain evidence="4 6">ATI7-C-A5</strain>
    </source>
</reference>
<evidence type="ECO:0000313" key="6">
    <source>
        <dbReference type="Proteomes" id="UP000232122"/>
    </source>
</evidence>
<accession>A0A2N0BE95</accession>
<dbReference type="OrthoDB" id="9767239at2"/>
<evidence type="ECO:0000256" key="2">
    <source>
        <dbReference type="ARBA" id="ARBA00022801"/>
    </source>
</evidence>
<dbReference type="PANTHER" id="PTHR43037:SF5">
    <property type="entry name" value="FERULOYL ESTERASE"/>
    <property type="match status" value="1"/>
</dbReference>
<dbReference type="EMBL" id="NPEF02000001">
    <property type="protein sequence ID" value="MDV6234323.1"/>
    <property type="molecule type" value="Genomic_DNA"/>
</dbReference>
<keyword evidence="1" id="KW-0732">Signal</keyword>
<keyword evidence="2" id="KW-0378">Hydrolase</keyword>
<dbReference type="EMBL" id="NPEF01000002">
    <property type="protein sequence ID" value="PJZ94873.1"/>
    <property type="molecule type" value="Genomic_DNA"/>
</dbReference>
<dbReference type="SUPFAM" id="SSF53474">
    <property type="entry name" value="alpha/beta-Hydrolases"/>
    <property type="match status" value="1"/>
</dbReference>
<reference evidence="5" key="1">
    <citation type="submission" date="2017-07" db="EMBL/GenBank/DDBJ databases">
        <title>Leptospira spp. isolated from tropical soils.</title>
        <authorList>
            <person name="Thibeaux R."/>
            <person name="Iraola G."/>
            <person name="Ferres I."/>
            <person name="Bierque E."/>
            <person name="Girault D."/>
            <person name="Soupe-Gilbert M.-E."/>
            <person name="Picardeau M."/>
            <person name="Goarant C."/>
        </authorList>
    </citation>
    <scope>NUCLEOTIDE SEQUENCE [LARGE SCALE GENOMIC DNA]</scope>
    <source>
        <strain evidence="5">ATI7-C-A5</strain>
    </source>
</reference>
<dbReference type="PANTHER" id="PTHR43037">
    <property type="entry name" value="UNNAMED PRODUCT-RELATED"/>
    <property type="match status" value="1"/>
</dbReference>
<accession>A0A2N0BKW6</accession>
<feature type="domain" description="Peptidase S9 prolyl oligopeptidase catalytic" evidence="3">
    <location>
        <begin position="130"/>
        <end position="177"/>
    </location>
</feature>
<name>A0A2N0BE95_9LEPT</name>
<dbReference type="GO" id="GO:0006508">
    <property type="term" value="P:proteolysis"/>
    <property type="evidence" value="ECO:0007669"/>
    <property type="project" value="InterPro"/>
</dbReference>
<comment type="caution">
    <text evidence="5">The sequence shown here is derived from an EMBL/GenBank/DDBJ whole genome shotgun (WGS) entry which is preliminary data.</text>
</comment>
<dbReference type="AlphaFoldDB" id="A0A2N0BE95"/>
<dbReference type="Proteomes" id="UP000232122">
    <property type="component" value="Unassembled WGS sequence"/>
</dbReference>
<organism evidence="5">
    <name type="scientific">Leptospira ellisii</name>
    <dbReference type="NCBI Taxonomy" id="2023197"/>
    <lineage>
        <taxon>Bacteria</taxon>
        <taxon>Pseudomonadati</taxon>
        <taxon>Spirochaetota</taxon>
        <taxon>Spirochaetia</taxon>
        <taxon>Leptospirales</taxon>
        <taxon>Leptospiraceae</taxon>
        <taxon>Leptospira</taxon>
    </lineage>
</organism>
<proteinExistence type="predicted"/>
<dbReference type="GO" id="GO:0008236">
    <property type="term" value="F:serine-type peptidase activity"/>
    <property type="evidence" value="ECO:0007669"/>
    <property type="project" value="InterPro"/>
</dbReference>
<sequence>MKKRRVLSFILVQILSLFLSSDCGRILKWNSVPIEEARRENVTVGDATRTFLIHNPVDDRNITKLPLVVILHGRLGNGKIIMEDSGFNSIADREKFIAVYPDGLRKSWADGRGATPSDREKVNDVLFIETLIDHVAEKFSGSKENVFIVGHSNGGFMTQRMLIEKPRRFRAGASVASQISEYVLKNFRPEIPVSVAFFNGTEDPIVPYYGGYVRDGGEILGVEESIRRWLGWNSCKNSAEVKTRDEMNDDTSLEILSYVGCAGGAEVRQYKIVGAGHNWPGKDRKIPFFTMGKPTRELNTAEEIWSFFKTKLKPE</sequence>
<dbReference type="InterPro" id="IPR050955">
    <property type="entry name" value="Plant_Biomass_Hydrol_Est"/>
</dbReference>
<dbReference type="Gene3D" id="3.40.50.1820">
    <property type="entry name" value="alpha/beta hydrolase"/>
    <property type="match status" value="1"/>
</dbReference>
<reference evidence="4" key="3">
    <citation type="submission" date="2023-10" db="EMBL/GenBank/DDBJ databases">
        <authorList>
            <person name="Picardeau M."/>
            <person name="Thibeaux R."/>
        </authorList>
    </citation>
    <scope>NUCLEOTIDE SEQUENCE</scope>
    <source>
        <strain evidence="4">ATI7-C-A5</strain>
    </source>
</reference>
<dbReference type="InterPro" id="IPR001375">
    <property type="entry name" value="Peptidase_S9_cat"/>
</dbReference>